<dbReference type="GO" id="GO:0070273">
    <property type="term" value="F:phosphatidylinositol-4-phosphate binding"/>
    <property type="evidence" value="ECO:0007669"/>
    <property type="project" value="TreeGrafter"/>
</dbReference>
<proteinExistence type="predicted"/>
<gene>
    <name evidence="2" type="ORF">KC01_LOCUS38944</name>
</gene>
<evidence type="ECO:0000313" key="3">
    <source>
        <dbReference type="Proteomes" id="UP001497482"/>
    </source>
</evidence>
<dbReference type="GO" id="GO:0010314">
    <property type="term" value="F:phosphatidylinositol-5-phosphate binding"/>
    <property type="evidence" value="ECO:0007669"/>
    <property type="project" value="TreeGrafter"/>
</dbReference>
<dbReference type="PANTHER" id="PTHR12752">
    <property type="entry name" value="PHOSPHOINOSITOL 3-PHOSPHATE-BINDING PROTEIN"/>
    <property type="match status" value="1"/>
</dbReference>
<dbReference type="EMBL" id="OZ035830">
    <property type="protein sequence ID" value="CAL1612640.1"/>
    <property type="molecule type" value="Genomic_DNA"/>
</dbReference>
<accession>A0AAV2MH54</accession>
<dbReference type="GO" id="GO:0032266">
    <property type="term" value="F:phosphatidylinositol-3-phosphate binding"/>
    <property type="evidence" value="ECO:0007669"/>
    <property type="project" value="TreeGrafter"/>
</dbReference>
<protein>
    <submittedName>
        <fullName evidence="2">Uncharacterized protein</fullName>
    </submittedName>
</protein>
<evidence type="ECO:0000313" key="2">
    <source>
        <dbReference type="EMBL" id="CAL1612640.1"/>
    </source>
</evidence>
<feature type="region of interest" description="Disordered" evidence="1">
    <location>
        <begin position="1"/>
        <end position="56"/>
    </location>
</feature>
<dbReference type="Proteomes" id="UP001497482">
    <property type="component" value="Chromosome 8"/>
</dbReference>
<sequence length="165" mass="17865">MAASDLSPALSTATSPCQGTTHNSSAPPRLSLNSAPSGAARTSRASKKIHNFGKRSNSIKRSLNAPVVKRGWLYKQVRHQGALWFYKQANILHNHNPHTSAAVEPGRCDDMKAQPPAEPPPQWSLDLKARDDDSCAPPPHGVSVMCFDVTAFHSSFLLCLSPSRD</sequence>
<reference evidence="2 3" key="1">
    <citation type="submission" date="2024-04" db="EMBL/GenBank/DDBJ databases">
        <authorList>
            <person name="Waldvogel A.-M."/>
            <person name="Schoenle A."/>
        </authorList>
    </citation>
    <scope>NUCLEOTIDE SEQUENCE [LARGE SCALE GENOMIC DNA]</scope>
</reference>
<name>A0AAV2MH54_KNICA</name>
<dbReference type="AlphaFoldDB" id="A0AAV2MH54"/>
<evidence type="ECO:0000256" key="1">
    <source>
        <dbReference type="SAM" id="MobiDB-lite"/>
    </source>
</evidence>
<dbReference type="GO" id="GO:0005829">
    <property type="term" value="C:cytosol"/>
    <property type="evidence" value="ECO:0007669"/>
    <property type="project" value="TreeGrafter"/>
</dbReference>
<feature type="compositionally biased region" description="Basic residues" evidence="1">
    <location>
        <begin position="44"/>
        <end position="53"/>
    </location>
</feature>
<dbReference type="SUPFAM" id="SSF50729">
    <property type="entry name" value="PH domain-like"/>
    <property type="match status" value="1"/>
</dbReference>
<keyword evidence="3" id="KW-1185">Reference proteome</keyword>
<organism evidence="2 3">
    <name type="scientific">Knipowitschia caucasica</name>
    <name type="common">Caucasian dwarf goby</name>
    <name type="synonym">Pomatoschistus caucasicus</name>
    <dbReference type="NCBI Taxonomy" id="637954"/>
    <lineage>
        <taxon>Eukaryota</taxon>
        <taxon>Metazoa</taxon>
        <taxon>Chordata</taxon>
        <taxon>Craniata</taxon>
        <taxon>Vertebrata</taxon>
        <taxon>Euteleostomi</taxon>
        <taxon>Actinopterygii</taxon>
        <taxon>Neopterygii</taxon>
        <taxon>Teleostei</taxon>
        <taxon>Neoteleostei</taxon>
        <taxon>Acanthomorphata</taxon>
        <taxon>Gobiaria</taxon>
        <taxon>Gobiiformes</taxon>
        <taxon>Gobioidei</taxon>
        <taxon>Gobiidae</taxon>
        <taxon>Gobiinae</taxon>
        <taxon>Knipowitschia</taxon>
    </lineage>
</organism>
<dbReference type="GO" id="GO:0080025">
    <property type="term" value="F:phosphatidylinositol-3,5-bisphosphate binding"/>
    <property type="evidence" value="ECO:0007669"/>
    <property type="project" value="TreeGrafter"/>
</dbReference>
<dbReference type="PANTHER" id="PTHR12752:SF3">
    <property type="entry name" value="PLECKSTRIN HOMOLOGY DOMAIN-CONTAINING FAMILY A MEMBER 5"/>
    <property type="match status" value="1"/>
</dbReference>
<feature type="compositionally biased region" description="Polar residues" evidence="1">
    <location>
        <begin position="9"/>
        <end position="36"/>
    </location>
</feature>